<dbReference type="InParanoid" id="F4RCJ3"/>
<dbReference type="EMBL" id="GL883096">
    <property type="protein sequence ID" value="EGG09743.1"/>
    <property type="molecule type" value="Genomic_DNA"/>
</dbReference>
<feature type="signal peptide" evidence="1">
    <location>
        <begin position="1"/>
        <end position="23"/>
    </location>
</feature>
<gene>
    <name evidence="2" type="ORF">MELLADRAFT_71126</name>
</gene>
<keyword evidence="3" id="KW-1185">Reference proteome</keyword>
<evidence type="ECO:0000256" key="1">
    <source>
        <dbReference type="SAM" id="SignalP"/>
    </source>
</evidence>
<dbReference type="RefSeq" id="XP_007406797.1">
    <property type="nucleotide sequence ID" value="XM_007406735.1"/>
</dbReference>
<dbReference type="HOGENOM" id="CLU_1510939_0_0_1"/>
<keyword evidence="1" id="KW-0732">Signal</keyword>
<organism evidence="3">
    <name type="scientific">Melampsora larici-populina (strain 98AG31 / pathotype 3-4-7)</name>
    <name type="common">Poplar leaf rust fungus</name>
    <dbReference type="NCBI Taxonomy" id="747676"/>
    <lineage>
        <taxon>Eukaryota</taxon>
        <taxon>Fungi</taxon>
        <taxon>Dikarya</taxon>
        <taxon>Basidiomycota</taxon>
        <taxon>Pucciniomycotina</taxon>
        <taxon>Pucciniomycetes</taxon>
        <taxon>Pucciniales</taxon>
        <taxon>Melampsoraceae</taxon>
        <taxon>Melampsora</taxon>
    </lineage>
</organism>
<name>F4RCJ3_MELLP</name>
<evidence type="ECO:0000313" key="2">
    <source>
        <dbReference type="EMBL" id="EGG09743.1"/>
    </source>
</evidence>
<evidence type="ECO:0000313" key="3">
    <source>
        <dbReference type="Proteomes" id="UP000001072"/>
    </source>
</evidence>
<accession>F4RCJ3</accession>
<dbReference type="VEuPathDB" id="FungiDB:MELLADRAFT_71126"/>
<feature type="chain" id="PRO_5003315010" evidence="1">
    <location>
        <begin position="24"/>
        <end position="178"/>
    </location>
</feature>
<reference evidence="3" key="1">
    <citation type="journal article" date="2011" name="Proc. Natl. Acad. Sci. U.S.A.">
        <title>Obligate biotrophy features unraveled by the genomic analysis of rust fungi.</title>
        <authorList>
            <person name="Duplessis S."/>
            <person name="Cuomo C.A."/>
            <person name="Lin Y.-C."/>
            <person name="Aerts A."/>
            <person name="Tisserant E."/>
            <person name="Veneault-Fourrey C."/>
            <person name="Joly D.L."/>
            <person name="Hacquard S."/>
            <person name="Amselem J."/>
            <person name="Cantarel B.L."/>
            <person name="Chiu R."/>
            <person name="Coutinho P.M."/>
            <person name="Feau N."/>
            <person name="Field M."/>
            <person name="Frey P."/>
            <person name="Gelhaye E."/>
            <person name="Goldberg J."/>
            <person name="Grabherr M.G."/>
            <person name="Kodira C.D."/>
            <person name="Kohler A."/>
            <person name="Kuees U."/>
            <person name="Lindquist E.A."/>
            <person name="Lucas S.M."/>
            <person name="Mago R."/>
            <person name="Mauceli E."/>
            <person name="Morin E."/>
            <person name="Murat C."/>
            <person name="Pangilinan J.L."/>
            <person name="Park R."/>
            <person name="Pearson M."/>
            <person name="Quesneville H."/>
            <person name="Rouhier N."/>
            <person name="Sakthikumar S."/>
            <person name="Salamov A.A."/>
            <person name="Schmutz J."/>
            <person name="Selles B."/>
            <person name="Shapiro H."/>
            <person name="Tanguay P."/>
            <person name="Tuskan G.A."/>
            <person name="Henrissat B."/>
            <person name="Van de Peer Y."/>
            <person name="Rouze P."/>
            <person name="Ellis J.G."/>
            <person name="Dodds P.N."/>
            <person name="Schein J.E."/>
            <person name="Zhong S."/>
            <person name="Hamelin R.C."/>
            <person name="Grigoriev I.V."/>
            <person name="Szabo L.J."/>
            <person name="Martin F."/>
        </authorList>
    </citation>
    <scope>NUCLEOTIDE SEQUENCE [LARGE SCALE GENOMIC DNA]</scope>
    <source>
        <strain evidence="3">98AG31 / pathotype 3-4-7</strain>
    </source>
</reference>
<dbReference type="Proteomes" id="UP000001072">
    <property type="component" value="Unassembled WGS sequence"/>
</dbReference>
<protein>
    <submittedName>
        <fullName evidence="2">Secreted protein</fullName>
    </submittedName>
</protein>
<dbReference type="AlphaFoldDB" id="F4RCJ3"/>
<dbReference type="OrthoDB" id="10292363at2759"/>
<dbReference type="KEGG" id="mlr:MELLADRAFT_71126"/>
<proteinExistence type="predicted"/>
<sequence length="178" mass="19402">MSPFGLVINCFIIISCVVFLTECTPSLFSVSCPNDWSLDPMKTSGNADPTMVHCWDPSSQVPSSCYQSSCVNQPVCNTCTDLETGETVEQVQCTKEYHAGDGSTLQTICVDSKNRFLNCSGTCTGSLTCSQCFYDPYKEKFKTQLQRRANPFSANMGVAANSGHAGGSYFGDNFNLRK</sequence>
<dbReference type="GeneID" id="18931733"/>